<sequence length="199" mass="22785">MDNSKWFNQAGASHMNSQNSNNNASNDKVDLSLSRWQGRPEHSKDWLTNEQRLKVIKTSTAGRANMHEPSNGYTLLDVPPRRVATNLYDHEPASGHFRVGKYNDPNKRCTNYNRKTNDTPMWRKGPLGPKQPTHYLIWNLHFIMRGEPKSFVTAWIGYPIRAASRPVALHGLAWTIWSSRNEIILNDKTVDENQCSISS</sequence>
<keyword evidence="3" id="KW-1185">Reference proteome</keyword>
<feature type="compositionally biased region" description="Polar residues" evidence="1">
    <location>
        <begin position="1"/>
        <end position="15"/>
    </location>
</feature>
<reference evidence="2" key="1">
    <citation type="submission" date="2019-09" db="EMBL/GenBank/DDBJ databases">
        <title>Draft genome information of white flower Hibiscus syriacus.</title>
        <authorList>
            <person name="Kim Y.-M."/>
        </authorList>
    </citation>
    <scope>NUCLEOTIDE SEQUENCE [LARGE SCALE GENOMIC DNA]</scope>
    <source>
        <strain evidence="2">YM2019G1</strain>
    </source>
</reference>
<proteinExistence type="predicted"/>
<comment type="caution">
    <text evidence="2">The sequence shown here is derived from an EMBL/GenBank/DDBJ whole genome shotgun (WGS) entry which is preliminary data.</text>
</comment>
<accession>A0A6A3CR13</accession>
<protein>
    <submittedName>
        <fullName evidence="2">Uncharacterized protein</fullName>
    </submittedName>
</protein>
<dbReference type="AlphaFoldDB" id="A0A6A3CR13"/>
<organism evidence="2 3">
    <name type="scientific">Hibiscus syriacus</name>
    <name type="common">Rose of Sharon</name>
    <dbReference type="NCBI Taxonomy" id="106335"/>
    <lineage>
        <taxon>Eukaryota</taxon>
        <taxon>Viridiplantae</taxon>
        <taxon>Streptophyta</taxon>
        <taxon>Embryophyta</taxon>
        <taxon>Tracheophyta</taxon>
        <taxon>Spermatophyta</taxon>
        <taxon>Magnoliopsida</taxon>
        <taxon>eudicotyledons</taxon>
        <taxon>Gunneridae</taxon>
        <taxon>Pentapetalae</taxon>
        <taxon>rosids</taxon>
        <taxon>malvids</taxon>
        <taxon>Malvales</taxon>
        <taxon>Malvaceae</taxon>
        <taxon>Malvoideae</taxon>
        <taxon>Hibiscus</taxon>
    </lineage>
</organism>
<dbReference type="Proteomes" id="UP000436088">
    <property type="component" value="Unassembled WGS sequence"/>
</dbReference>
<gene>
    <name evidence="2" type="ORF">F3Y22_tig00002793pilonHSYRG00151</name>
</gene>
<name>A0A6A3CR13_HIBSY</name>
<feature type="region of interest" description="Disordered" evidence="1">
    <location>
        <begin position="1"/>
        <end position="28"/>
    </location>
</feature>
<dbReference type="EMBL" id="VEPZ02000193">
    <property type="protein sequence ID" value="KAE8731633.1"/>
    <property type="molecule type" value="Genomic_DNA"/>
</dbReference>
<evidence type="ECO:0000313" key="3">
    <source>
        <dbReference type="Proteomes" id="UP000436088"/>
    </source>
</evidence>
<evidence type="ECO:0000313" key="2">
    <source>
        <dbReference type="EMBL" id="KAE8731633.1"/>
    </source>
</evidence>
<feature type="compositionally biased region" description="Low complexity" evidence="1">
    <location>
        <begin position="16"/>
        <end position="26"/>
    </location>
</feature>
<evidence type="ECO:0000256" key="1">
    <source>
        <dbReference type="SAM" id="MobiDB-lite"/>
    </source>
</evidence>